<keyword evidence="3 7" id="KW-0067">ATP-binding</keyword>
<dbReference type="InterPro" id="IPR027417">
    <property type="entry name" value="P-loop_NTPase"/>
</dbReference>
<evidence type="ECO:0000256" key="5">
    <source>
        <dbReference type="SAM" id="MobiDB-lite"/>
    </source>
</evidence>
<dbReference type="PROSITE" id="PS50893">
    <property type="entry name" value="ABC_TRANSPORTER_2"/>
    <property type="match status" value="1"/>
</dbReference>
<dbReference type="InterPro" id="IPR003439">
    <property type="entry name" value="ABC_transporter-like_ATP-bd"/>
</dbReference>
<feature type="region of interest" description="Disordered" evidence="5">
    <location>
        <begin position="269"/>
        <end position="290"/>
    </location>
</feature>
<dbReference type="GO" id="GO:0005524">
    <property type="term" value="F:ATP binding"/>
    <property type="evidence" value="ECO:0007669"/>
    <property type="project" value="UniProtKB-KW"/>
</dbReference>
<dbReference type="InterPro" id="IPR003593">
    <property type="entry name" value="AAA+_ATPase"/>
</dbReference>
<dbReference type="KEGG" id="ajg:KKR91_03255"/>
<accession>A0A975M646</accession>
<dbReference type="InterPro" id="IPR017871">
    <property type="entry name" value="ABC_transporter-like_CS"/>
</dbReference>
<evidence type="ECO:0000313" key="8">
    <source>
        <dbReference type="Proteomes" id="UP000676885"/>
    </source>
</evidence>
<proteinExistence type="predicted"/>
<keyword evidence="8" id="KW-1185">Reference proteome</keyword>
<evidence type="ECO:0000256" key="1">
    <source>
        <dbReference type="ARBA" id="ARBA00022448"/>
    </source>
</evidence>
<dbReference type="Gene3D" id="3.40.50.300">
    <property type="entry name" value="P-loop containing nucleotide triphosphate hydrolases"/>
    <property type="match status" value="1"/>
</dbReference>
<evidence type="ECO:0000256" key="4">
    <source>
        <dbReference type="ARBA" id="ARBA00022967"/>
    </source>
</evidence>
<keyword evidence="1" id="KW-0813">Transport</keyword>
<dbReference type="PANTHER" id="PTHR42794">
    <property type="entry name" value="HEMIN IMPORT ATP-BINDING PROTEIN HMUV"/>
    <property type="match status" value="1"/>
</dbReference>
<organism evidence="7 8">
    <name type="scientific">Arthrobacter jiangjiafuii</name>
    <dbReference type="NCBI Taxonomy" id="2817475"/>
    <lineage>
        <taxon>Bacteria</taxon>
        <taxon>Bacillati</taxon>
        <taxon>Actinomycetota</taxon>
        <taxon>Actinomycetes</taxon>
        <taxon>Micrococcales</taxon>
        <taxon>Micrococcaceae</taxon>
        <taxon>Arthrobacter</taxon>
    </lineage>
</organism>
<dbReference type="RefSeq" id="WP_210231643.1">
    <property type="nucleotide sequence ID" value="NZ_CP076022.1"/>
</dbReference>
<dbReference type="FunFam" id="3.40.50.300:FF:000134">
    <property type="entry name" value="Iron-enterobactin ABC transporter ATP-binding protein"/>
    <property type="match status" value="1"/>
</dbReference>
<dbReference type="PROSITE" id="PS00211">
    <property type="entry name" value="ABC_TRANSPORTER_1"/>
    <property type="match status" value="1"/>
</dbReference>
<protein>
    <submittedName>
        <fullName evidence="7">ATP-binding cassette domain-containing protein</fullName>
    </submittedName>
</protein>
<dbReference type="Pfam" id="PF00005">
    <property type="entry name" value="ABC_tran"/>
    <property type="match status" value="1"/>
</dbReference>
<name>A0A975M646_9MICC</name>
<reference evidence="7 8" key="1">
    <citation type="submission" date="2021-05" db="EMBL/GenBank/DDBJ databases">
        <title>Novel species in genus Arthrobacter.</title>
        <authorList>
            <person name="Zhang G."/>
        </authorList>
    </citation>
    <scope>NUCLEOTIDE SEQUENCE [LARGE SCALE GENOMIC DNA]</scope>
    <source>
        <strain evidence="8">zg-ZUI227</strain>
    </source>
</reference>
<feature type="domain" description="ABC transporter" evidence="6">
    <location>
        <begin position="13"/>
        <end position="248"/>
    </location>
</feature>
<sequence>MSAGTGGGPDDGLRASDLAVSLGGTLVVDGVDCTVPAGALSALVGPNGAGKSTLLRALAGVVPARRGTIQWQGSDLLRRPRRERARIAALVDQESGTGVPLTVREVVSLGTMPHRPLLGFGNSGDDDAVLAALESAGVPELRDRLYGELSGGQRQRVQLARALAQQPQLLLLDEPTNHLDPFAQLATLQLMRQLAGRGIAVVAALHDLTHAAAHCDHVIVLHRGTVVAAGEPRTVLSPALIRQVYGVQADVLVHPATGRPLIALSLPQAGRDPASEATDRAGLSYEGSSS</sequence>
<evidence type="ECO:0000313" key="7">
    <source>
        <dbReference type="EMBL" id="QWC10666.1"/>
    </source>
</evidence>
<dbReference type="SMART" id="SM00382">
    <property type="entry name" value="AAA"/>
    <property type="match status" value="1"/>
</dbReference>
<keyword evidence="4" id="KW-1278">Translocase</keyword>
<dbReference type="EMBL" id="CP076022">
    <property type="protein sequence ID" value="QWC10666.1"/>
    <property type="molecule type" value="Genomic_DNA"/>
</dbReference>
<keyword evidence="2" id="KW-0547">Nucleotide-binding</keyword>
<evidence type="ECO:0000256" key="3">
    <source>
        <dbReference type="ARBA" id="ARBA00022840"/>
    </source>
</evidence>
<dbReference type="SUPFAM" id="SSF52540">
    <property type="entry name" value="P-loop containing nucleoside triphosphate hydrolases"/>
    <property type="match status" value="1"/>
</dbReference>
<evidence type="ECO:0000259" key="6">
    <source>
        <dbReference type="PROSITE" id="PS50893"/>
    </source>
</evidence>
<gene>
    <name evidence="7" type="ORF">KKR91_03255</name>
</gene>
<dbReference type="AlphaFoldDB" id="A0A975M646"/>
<dbReference type="GO" id="GO:0016887">
    <property type="term" value="F:ATP hydrolysis activity"/>
    <property type="evidence" value="ECO:0007669"/>
    <property type="project" value="InterPro"/>
</dbReference>
<dbReference type="PANTHER" id="PTHR42794:SF1">
    <property type="entry name" value="HEMIN IMPORT ATP-BINDING PROTEIN HMUV"/>
    <property type="match status" value="1"/>
</dbReference>
<dbReference type="Proteomes" id="UP000676885">
    <property type="component" value="Chromosome"/>
</dbReference>
<evidence type="ECO:0000256" key="2">
    <source>
        <dbReference type="ARBA" id="ARBA00022741"/>
    </source>
</evidence>